<evidence type="ECO:0000256" key="3">
    <source>
        <dbReference type="SAM" id="MobiDB-lite"/>
    </source>
</evidence>
<protein>
    <submittedName>
        <fullName evidence="4">Uncharacterized protein</fullName>
    </submittedName>
</protein>
<dbReference type="PANTHER" id="PTHR10728">
    <property type="entry name" value="CYTOSOLIC PHOSPHOLIPASE A2"/>
    <property type="match status" value="1"/>
</dbReference>
<keyword evidence="1" id="KW-0378">Hydrolase</keyword>
<dbReference type="Proteomes" id="UP000747110">
    <property type="component" value="Unassembled WGS sequence"/>
</dbReference>
<dbReference type="GO" id="GO:0046475">
    <property type="term" value="P:glycerophospholipid catabolic process"/>
    <property type="evidence" value="ECO:0007669"/>
    <property type="project" value="TreeGrafter"/>
</dbReference>
<dbReference type="InterPro" id="IPR016035">
    <property type="entry name" value="Acyl_Trfase/lysoPLipase"/>
</dbReference>
<dbReference type="EMBL" id="BNCP01000006">
    <property type="protein sequence ID" value="GIL74762.1"/>
    <property type="molecule type" value="Genomic_DNA"/>
</dbReference>
<reference evidence="4" key="1">
    <citation type="journal article" date="2021" name="Proc. Natl. Acad. Sci. U.S.A.">
        <title>Three genomes in the algal genus Volvox reveal the fate of a haploid sex-determining region after a transition to homothallism.</title>
        <authorList>
            <person name="Yamamoto K."/>
            <person name="Hamaji T."/>
            <person name="Kawai-Toyooka H."/>
            <person name="Matsuzaki R."/>
            <person name="Takahashi F."/>
            <person name="Nishimura Y."/>
            <person name="Kawachi M."/>
            <person name="Noguchi H."/>
            <person name="Minakuchi Y."/>
            <person name="Umen J.G."/>
            <person name="Toyoda A."/>
            <person name="Nozaki H."/>
        </authorList>
    </citation>
    <scope>NUCLEOTIDE SEQUENCE</scope>
    <source>
        <strain evidence="4">NIES-3786</strain>
    </source>
</reference>
<dbReference type="OrthoDB" id="4084751at2759"/>
<dbReference type="InterPro" id="IPR002642">
    <property type="entry name" value="LysoPLipase_cat_dom"/>
</dbReference>
<accession>A0A8J4D6G9</accession>
<comment type="caution">
    <text evidence="4">The sequence shown here is derived from an EMBL/GenBank/DDBJ whole genome shotgun (WGS) entry which is preliminary data.</text>
</comment>
<dbReference type="PANTHER" id="PTHR10728:SF40">
    <property type="entry name" value="PATATIN FAMILY PROTEIN"/>
    <property type="match status" value="1"/>
</dbReference>
<keyword evidence="5" id="KW-1185">Reference proteome</keyword>
<proteinExistence type="predicted"/>
<dbReference type="Gene3D" id="3.40.1090.10">
    <property type="entry name" value="Cytosolic phospholipase A2 catalytic domain"/>
    <property type="match status" value="1"/>
</dbReference>
<gene>
    <name evidence="4" type="ORF">Vretifemale_4684</name>
</gene>
<evidence type="ECO:0000313" key="5">
    <source>
        <dbReference type="Proteomes" id="UP000747110"/>
    </source>
</evidence>
<name>A0A8J4D6G9_9CHLO</name>
<keyword evidence="2" id="KW-0443">Lipid metabolism</keyword>
<evidence type="ECO:0000256" key="2">
    <source>
        <dbReference type="ARBA" id="ARBA00023098"/>
    </source>
</evidence>
<dbReference type="Pfam" id="PF01735">
    <property type="entry name" value="PLA2_B"/>
    <property type="match status" value="1"/>
</dbReference>
<dbReference type="GO" id="GO:0005829">
    <property type="term" value="C:cytosol"/>
    <property type="evidence" value="ECO:0007669"/>
    <property type="project" value="TreeGrafter"/>
</dbReference>
<sequence length="709" mass="77574">MQSRLCNTSRLIKGPLFTGSRHSKRSQRWCVVVRGTYRHQTAESMKVEAPTPGEPSGGGASTIVSESKVLAKTDTVIITKPLSFHSDVPGDDIEPVTEDQLPMTIAVPASSGTITVRAWRPRPDGSLIFPECDDPYYAIPSLSDKAQLAVCISGGGFRATTLALGWLRALHHMGLLDKVRYLSTISGSSWMGSALCFQKDAAAVKDFLGTYLPPGQCTPEALQNVGAKGKAYARAVADAVPLEAFMRATDPNVLQQVQAGLAPAAESGPQIPLKAADPPPRSSTPHASRDIASDLKKEHRRSFRGNRDKGEQREVAMHWTCAMAEAFLEPFGLHEVNKSTVRVPGTKVADEIEERAAKVGRADKIYDANVKDLPFLIIGQAVLLPRADAKFYPFEWTPLYGGCPVPYKDITPKLGAGWVETVGLNAELVAKRDGTAGTEVEIEVRPIGPASLGEATGISSAYHSLVVGDRMPNMLDGLRKPLGFHSTKYFDMQDWDTHDVLLSDGGGYDLYGIYPALRRQVPNIMVFNCNGRPLDTLDAFSSDKDLPGLFGCTNDPEFNAQRQVFKSECFNKLFEALRKKAKAGEAPLHVDDYEVLENKHMGIKGGWTARVMWVMNERMSQFEAMLPEAIRNQIPPPPNTEGELPEGFQAASPMARALFEKATLKAYPYVDTFFMKYEPDLISLMANHAAWMLVSNEALVKTMFGIGMP</sequence>
<evidence type="ECO:0000313" key="4">
    <source>
        <dbReference type="EMBL" id="GIL74762.1"/>
    </source>
</evidence>
<feature type="region of interest" description="Disordered" evidence="3">
    <location>
        <begin position="43"/>
        <end position="62"/>
    </location>
</feature>
<feature type="region of interest" description="Disordered" evidence="3">
    <location>
        <begin position="264"/>
        <end position="311"/>
    </location>
</feature>
<feature type="compositionally biased region" description="Basic and acidic residues" evidence="3">
    <location>
        <begin position="287"/>
        <end position="297"/>
    </location>
</feature>
<dbReference type="GO" id="GO:0004623">
    <property type="term" value="F:phospholipase A2 activity"/>
    <property type="evidence" value="ECO:0007669"/>
    <property type="project" value="TreeGrafter"/>
</dbReference>
<dbReference type="SUPFAM" id="SSF52151">
    <property type="entry name" value="FabD/lysophospholipase-like"/>
    <property type="match status" value="1"/>
</dbReference>
<dbReference type="AlphaFoldDB" id="A0A8J4D6G9"/>
<evidence type="ECO:0000256" key="1">
    <source>
        <dbReference type="ARBA" id="ARBA00022801"/>
    </source>
</evidence>
<organism evidence="4 5">
    <name type="scientific">Volvox reticuliferus</name>
    <dbReference type="NCBI Taxonomy" id="1737510"/>
    <lineage>
        <taxon>Eukaryota</taxon>
        <taxon>Viridiplantae</taxon>
        <taxon>Chlorophyta</taxon>
        <taxon>core chlorophytes</taxon>
        <taxon>Chlorophyceae</taxon>
        <taxon>CS clade</taxon>
        <taxon>Chlamydomonadales</taxon>
        <taxon>Volvocaceae</taxon>
        <taxon>Volvox</taxon>
    </lineage>
</organism>